<dbReference type="Gene3D" id="3.90.550.10">
    <property type="entry name" value="Spore Coat Polysaccharide Biosynthesis Protein SpsA, Chain A"/>
    <property type="match status" value="1"/>
</dbReference>
<dbReference type="GO" id="GO:0071555">
    <property type="term" value="P:cell wall organization"/>
    <property type="evidence" value="ECO:0007669"/>
    <property type="project" value="UniProtKB-KW"/>
</dbReference>
<evidence type="ECO:0000256" key="4">
    <source>
        <dbReference type="ARBA" id="ARBA00022692"/>
    </source>
</evidence>
<sequence>MIQHANSFIYIMANRCLILCHHPSERSMMRNGDGSLFRTEKAKGRKAFKLFAFSMLCCIMMTWVYRGKQLAESDGSRWLTALLFGLLASEIWFAFYWLVTQTVRWNPVHRYPSKEKLYQRSQLPKVDMFVCTADPIAEPPALVVSTVLSLMAYNYPAEKLSLYLSDDGGSILTFYALWEASLFAKHWIPFCKNFNVELRSPAVFFSKLTDPLKEWYHVKNLYEEMVSRIDDVVELGRIPEKLKEEDGFSRWHSGMTSRNHEPILKILLDGRDPASLDMDGNRLPTLVYMAREKRPEYHHNFKAGAMNALIRVSSVISNAPFILNVDCDMYSNNSDSIFDSLCFFLDEEKGGNIAFVQYPQCFDNLTKNDLYAGSLNVVSGSELPGFDGWGGPPYIGTGCFHRREALCGRIYGRDYKENWNKGTLAVRENASILEQRATEIATCTYEHNTLWGKQMGLKYGCAVEDVVSGLAIHCKGWRSVYYNPQKKAFLGTSPTTLRDSLTQHKRWAEGQLQIVFSKNCSFIAGHNRMKLGHQMAYGIYNFWPLNSLPTLYYIIVHPLCLLNGVSLFPKISSPWVLPFAYVFIAKNAYSLAESLMCGDTVLGWWNSQRMWLMKRIGSYFLAIVNNIATALGFSRLGFAITSKATDDQEVSKRYEKEMMEFGSSSPFFTIIGAVAMLNLICFVYGMKRAVVNGKTETLMVQILLTGVVVLLNIPVYEGLFLRKDKGRLSLSTTLASLGFAMSACLLTVSKGTAI</sequence>
<evidence type="ECO:0000256" key="3">
    <source>
        <dbReference type="ARBA" id="ARBA00022679"/>
    </source>
</evidence>
<keyword evidence="6 13" id="KW-0472">Membrane</keyword>
<keyword evidence="7" id="KW-0961">Cell wall biogenesis/degradation</keyword>
<accession>A0A835PYI3</accession>
<evidence type="ECO:0000256" key="11">
    <source>
        <dbReference type="PIRSR" id="PIRSR605150-2"/>
    </source>
</evidence>
<dbReference type="FunFam" id="3.90.550.10:FF:000112">
    <property type="entry name" value="Cellulose synthase-like protein E1"/>
    <property type="match status" value="1"/>
</dbReference>
<keyword evidence="5 13" id="KW-1133">Transmembrane helix</keyword>
<dbReference type="Pfam" id="PF03552">
    <property type="entry name" value="Cellulose_synt"/>
    <property type="match status" value="2"/>
</dbReference>
<evidence type="ECO:0000313" key="15">
    <source>
        <dbReference type="Proteomes" id="UP000639772"/>
    </source>
</evidence>
<feature type="binding site" evidence="12">
    <location>
        <position position="302"/>
    </location>
    <ligand>
        <name>Mn(2+)</name>
        <dbReference type="ChEBI" id="CHEBI:29035"/>
    </ligand>
</feature>
<feature type="transmembrane region" description="Helical" evidence="13">
    <location>
        <begin position="698"/>
        <end position="716"/>
    </location>
</feature>
<keyword evidence="2" id="KW-0328">Glycosyltransferase</keyword>
<evidence type="ECO:0000256" key="5">
    <source>
        <dbReference type="ARBA" id="ARBA00022989"/>
    </source>
</evidence>
<evidence type="ECO:0000256" key="2">
    <source>
        <dbReference type="ARBA" id="ARBA00022676"/>
    </source>
</evidence>
<feature type="binding site" evidence="11">
    <location>
        <position position="138"/>
    </location>
    <ligand>
        <name>UDP-alpha-D-glucose</name>
        <dbReference type="ChEBI" id="CHEBI:58885"/>
    </ligand>
</feature>
<evidence type="ECO:0000256" key="1">
    <source>
        <dbReference type="ARBA" id="ARBA00004653"/>
    </source>
</evidence>
<evidence type="ECO:0000313" key="14">
    <source>
        <dbReference type="EMBL" id="KAG0459438.1"/>
    </source>
</evidence>
<dbReference type="InterPro" id="IPR029044">
    <property type="entry name" value="Nucleotide-diphossugar_trans"/>
</dbReference>
<feature type="binding site" evidence="12">
    <location>
        <position position="326"/>
    </location>
    <ligand>
        <name>Mn(2+)</name>
        <dbReference type="ChEBI" id="CHEBI:29035"/>
    </ligand>
</feature>
<feature type="active site" evidence="10">
    <location>
        <position position="167"/>
    </location>
</feature>
<evidence type="ECO:0000256" key="10">
    <source>
        <dbReference type="PIRSR" id="PIRSR605150-1"/>
    </source>
</evidence>
<feature type="transmembrane region" description="Helical" evidence="13">
    <location>
        <begin position="619"/>
        <end position="640"/>
    </location>
</feature>
<comment type="caution">
    <text evidence="14">The sequence shown here is derived from an EMBL/GenBank/DDBJ whole genome shotgun (WGS) entry which is preliminary data.</text>
</comment>
<feature type="transmembrane region" description="Helical" evidence="13">
    <location>
        <begin position="728"/>
        <end position="748"/>
    </location>
</feature>
<gene>
    <name evidence="14" type="ORF">HPP92_022566</name>
</gene>
<evidence type="ECO:0000256" key="7">
    <source>
        <dbReference type="ARBA" id="ARBA00023316"/>
    </source>
</evidence>
<dbReference type="EMBL" id="JADCNM010000012">
    <property type="protein sequence ID" value="KAG0459438.1"/>
    <property type="molecule type" value="Genomic_DNA"/>
</dbReference>
<keyword evidence="4 13" id="KW-0812">Transmembrane</keyword>
<dbReference type="GO" id="GO:0000139">
    <property type="term" value="C:Golgi membrane"/>
    <property type="evidence" value="ECO:0007669"/>
    <property type="project" value="UniProtKB-SubCell"/>
</dbReference>
<dbReference type="OrthoDB" id="72851at2759"/>
<keyword evidence="3" id="KW-0808">Transferase</keyword>
<dbReference type="GO" id="GO:0071669">
    <property type="term" value="P:plant-type cell wall organization or biogenesis"/>
    <property type="evidence" value="ECO:0007669"/>
    <property type="project" value="UniProtKB-ARBA"/>
</dbReference>
<dbReference type="GO" id="GO:0030244">
    <property type="term" value="P:cellulose biosynthetic process"/>
    <property type="evidence" value="ECO:0007669"/>
    <property type="project" value="InterPro"/>
</dbReference>
<protein>
    <recommendedName>
        <fullName evidence="16">Cellulose synthase-like protein E1</fullName>
    </recommendedName>
</protein>
<evidence type="ECO:0000256" key="12">
    <source>
        <dbReference type="PIRSR" id="PIRSR605150-3"/>
    </source>
</evidence>
<reference evidence="14 15" key="1">
    <citation type="journal article" date="2020" name="Nat. Food">
        <title>A phased Vanilla planifolia genome enables genetic improvement of flavour and production.</title>
        <authorList>
            <person name="Hasing T."/>
            <person name="Tang H."/>
            <person name="Brym M."/>
            <person name="Khazi F."/>
            <person name="Huang T."/>
            <person name="Chambers A.H."/>
        </authorList>
    </citation>
    <scope>NUCLEOTIDE SEQUENCE [LARGE SCALE GENOMIC DNA]</scope>
    <source>
        <tissue evidence="14">Leaf</tissue>
    </source>
</reference>
<comment type="subcellular location">
    <subcellularLocation>
        <location evidence="1">Golgi apparatus membrane</location>
        <topology evidence="1">Multi-pass membrane protein</topology>
    </subcellularLocation>
</comment>
<evidence type="ECO:0008006" key="16">
    <source>
        <dbReference type="Google" id="ProtNLM"/>
    </source>
</evidence>
<dbReference type="GO" id="GO:0016760">
    <property type="term" value="F:cellulose synthase (UDP-forming) activity"/>
    <property type="evidence" value="ECO:0007669"/>
    <property type="project" value="InterPro"/>
</dbReference>
<feature type="transmembrane region" description="Helical" evidence="13">
    <location>
        <begin position="47"/>
        <end position="66"/>
    </location>
</feature>
<dbReference type="InterPro" id="IPR005150">
    <property type="entry name" value="Cellulose_synth"/>
</dbReference>
<proteinExistence type="inferred from homology"/>
<dbReference type="AlphaFoldDB" id="A0A835PYI3"/>
<comment type="function">
    <text evidence="8">Thought to be a Golgi-localized beta-glycan synthase that polymerize the backbones of noncellulosic polysaccharides (hemicelluloses) of plant cell wall.</text>
</comment>
<dbReference type="Proteomes" id="UP000639772">
    <property type="component" value="Chromosome 12"/>
</dbReference>
<feature type="transmembrane region" description="Helical" evidence="13">
    <location>
        <begin position="667"/>
        <end position="686"/>
    </location>
</feature>
<comment type="similarity">
    <text evidence="9">Belongs to the glycosyltransferase 2 family. Plant cellulose synthase-like E subfamily.</text>
</comment>
<evidence type="ECO:0000256" key="6">
    <source>
        <dbReference type="ARBA" id="ARBA00023136"/>
    </source>
</evidence>
<evidence type="ECO:0000256" key="8">
    <source>
        <dbReference type="ARBA" id="ARBA00037405"/>
    </source>
</evidence>
<evidence type="ECO:0000256" key="9">
    <source>
        <dbReference type="ARBA" id="ARBA00060766"/>
    </source>
</evidence>
<dbReference type="PANTHER" id="PTHR13301">
    <property type="entry name" value="X-BOX TRANSCRIPTION FACTOR-RELATED"/>
    <property type="match status" value="1"/>
</dbReference>
<evidence type="ECO:0000256" key="13">
    <source>
        <dbReference type="SAM" id="Phobius"/>
    </source>
</evidence>
<feature type="active site" evidence="10">
    <location>
        <position position="465"/>
    </location>
</feature>
<name>A0A835PYI3_VANPL</name>
<feature type="transmembrane region" description="Helical" evidence="13">
    <location>
        <begin position="78"/>
        <end position="99"/>
    </location>
</feature>
<feature type="binding site" evidence="11">
    <location>
        <position position="167"/>
    </location>
    <ligand>
        <name>UDP-alpha-D-glucose</name>
        <dbReference type="ChEBI" id="CHEBI:58885"/>
    </ligand>
</feature>
<organism evidence="14 15">
    <name type="scientific">Vanilla planifolia</name>
    <name type="common">Vanilla</name>
    <dbReference type="NCBI Taxonomy" id="51239"/>
    <lineage>
        <taxon>Eukaryota</taxon>
        <taxon>Viridiplantae</taxon>
        <taxon>Streptophyta</taxon>
        <taxon>Embryophyta</taxon>
        <taxon>Tracheophyta</taxon>
        <taxon>Spermatophyta</taxon>
        <taxon>Magnoliopsida</taxon>
        <taxon>Liliopsida</taxon>
        <taxon>Asparagales</taxon>
        <taxon>Orchidaceae</taxon>
        <taxon>Vanilloideae</taxon>
        <taxon>Vanilleae</taxon>
        <taxon>Vanilla</taxon>
    </lineage>
</organism>
<dbReference type="SUPFAM" id="SSF53448">
    <property type="entry name" value="Nucleotide-diphospho-sugar transferases"/>
    <property type="match status" value="1"/>
</dbReference>